<accession>H3BDY0</accession>
<protein>
    <recommendedName>
        <fullName evidence="2">PDZ domain-containing protein</fullName>
    </recommendedName>
</protein>
<evidence type="ECO:0000313" key="3">
    <source>
        <dbReference type="Ensembl" id="ENSLACP00000020101.1"/>
    </source>
</evidence>
<dbReference type="PROSITE" id="PS50106">
    <property type="entry name" value="PDZ"/>
    <property type="match status" value="1"/>
</dbReference>
<dbReference type="InParanoid" id="H3BDY0"/>
<dbReference type="Ensembl" id="ENSLACT00000020239.1">
    <property type="protein sequence ID" value="ENSLACP00000020101.1"/>
    <property type="gene ID" value="ENSLACG00000017666.1"/>
</dbReference>
<dbReference type="Proteomes" id="UP000008672">
    <property type="component" value="Unassembled WGS sequence"/>
</dbReference>
<dbReference type="EMBL" id="AFYH01031459">
    <property type="status" value="NOT_ANNOTATED_CDS"/>
    <property type="molecule type" value="Genomic_DNA"/>
</dbReference>
<feature type="region of interest" description="Disordered" evidence="1">
    <location>
        <begin position="393"/>
        <end position="420"/>
    </location>
</feature>
<reference evidence="3" key="2">
    <citation type="submission" date="2025-08" db="UniProtKB">
        <authorList>
            <consortium name="Ensembl"/>
        </authorList>
    </citation>
    <scope>IDENTIFICATION</scope>
</reference>
<feature type="compositionally biased region" description="Low complexity" evidence="1">
    <location>
        <begin position="219"/>
        <end position="235"/>
    </location>
</feature>
<evidence type="ECO:0000313" key="4">
    <source>
        <dbReference type="Proteomes" id="UP000008672"/>
    </source>
</evidence>
<dbReference type="EMBL" id="AFYH01031458">
    <property type="status" value="NOT_ANNOTATED_CDS"/>
    <property type="molecule type" value="Genomic_DNA"/>
</dbReference>
<evidence type="ECO:0000259" key="2">
    <source>
        <dbReference type="PROSITE" id="PS50106"/>
    </source>
</evidence>
<reference evidence="3" key="3">
    <citation type="submission" date="2025-09" db="UniProtKB">
        <authorList>
            <consortium name="Ensembl"/>
        </authorList>
    </citation>
    <scope>IDENTIFICATION</scope>
</reference>
<feature type="region of interest" description="Disordered" evidence="1">
    <location>
        <begin position="735"/>
        <end position="757"/>
    </location>
</feature>
<dbReference type="InterPro" id="IPR036034">
    <property type="entry name" value="PDZ_sf"/>
</dbReference>
<dbReference type="AlphaFoldDB" id="H3BDY0"/>
<dbReference type="EMBL" id="AFYH01031462">
    <property type="status" value="NOT_ANNOTATED_CDS"/>
    <property type="molecule type" value="Genomic_DNA"/>
</dbReference>
<dbReference type="Pfam" id="PF15737">
    <property type="entry name" value="DUF4685"/>
    <property type="match status" value="1"/>
</dbReference>
<dbReference type="GO" id="GO:0007098">
    <property type="term" value="P:centrosome cycle"/>
    <property type="evidence" value="ECO:0007669"/>
    <property type="project" value="TreeGrafter"/>
</dbReference>
<dbReference type="HOGENOM" id="CLU_325867_0_0_1"/>
<dbReference type="InterPro" id="IPR001478">
    <property type="entry name" value="PDZ"/>
</dbReference>
<dbReference type="OMA" id="GPGPCNK"/>
<dbReference type="InterPro" id="IPR051741">
    <property type="entry name" value="PAR6_homolog"/>
</dbReference>
<dbReference type="eggNOG" id="KOG3606">
    <property type="taxonomic scope" value="Eukaryota"/>
</dbReference>
<feature type="compositionally biased region" description="Low complexity" evidence="1">
    <location>
        <begin position="695"/>
        <end position="711"/>
    </location>
</feature>
<dbReference type="GO" id="GO:0005634">
    <property type="term" value="C:nucleus"/>
    <property type="evidence" value="ECO:0007669"/>
    <property type="project" value="TreeGrafter"/>
</dbReference>
<feature type="region of interest" description="Disordered" evidence="1">
    <location>
        <begin position="687"/>
        <end position="716"/>
    </location>
</feature>
<dbReference type="GO" id="GO:0005938">
    <property type="term" value="C:cell cortex"/>
    <property type="evidence" value="ECO:0007669"/>
    <property type="project" value="TreeGrafter"/>
</dbReference>
<dbReference type="InterPro" id="IPR032756">
    <property type="entry name" value="DUF4685"/>
</dbReference>
<proteinExistence type="predicted"/>
<dbReference type="EMBL" id="AFYH01031461">
    <property type="status" value="NOT_ANNOTATED_CDS"/>
    <property type="molecule type" value="Genomic_DNA"/>
</dbReference>
<feature type="region of interest" description="Disordered" evidence="1">
    <location>
        <begin position="21"/>
        <end position="41"/>
    </location>
</feature>
<dbReference type="STRING" id="7897.ENSLACP00000020101"/>
<dbReference type="PANTHER" id="PTHR14102">
    <property type="entry name" value="PAR-6-RELATED"/>
    <property type="match status" value="1"/>
</dbReference>
<dbReference type="GO" id="GO:0016324">
    <property type="term" value="C:apical plasma membrane"/>
    <property type="evidence" value="ECO:0007669"/>
    <property type="project" value="TreeGrafter"/>
</dbReference>
<keyword evidence="4" id="KW-1185">Reference proteome</keyword>
<dbReference type="SUPFAM" id="SSF50156">
    <property type="entry name" value="PDZ domain-like"/>
    <property type="match status" value="1"/>
</dbReference>
<dbReference type="Gene3D" id="2.30.42.10">
    <property type="match status" value="1"/>
</dbReference>
<reference evidence="4" key="1">
    <citation type="submission" date="2011-08" db="EMBL/GenBank/DDBJ databases">
        <title>The draft genome of Latimeria chalumnae.</title>
        <authorList>
            <person name="Di Palma F."/>
            <person name="Alfoldi J."/>
            <person name="Johnson J."/>
            <person name="Berlin A."/>
            <person name="Gnerre S."/>
            <person name="Jaffe D."/>
            <person name="MacCallum I."/>
            <person name="Young S."/>
            <person name="Walker B.J."/>
            <person name="Lander E."/>
            <person name="Lindblad-Toh K."/>
        </authorList>
    </citation>
    <scope>NUCLEOTIDE SEQUENCE [LARGE SCALE GENOMIC DNA]</scope>
    <source>
        <strain evidence="4">Wild caught</strain>
    </source>
</reference>
<dbReference type="GO" id="GO:0060341">
    <property type="term" value="P:regulation of cellular localization"/>
    <property type="evidence" value="ECO:0007669"/>
    <property type="project" value="TreeGrafter"/>
</dbReference>
<name>H3BDY0_LATCH</name>
<dbReference type="FunCoup" id="H3BDY0">
    <property type="interactions" value="100"/>
</dbReference>
<organism evidence="3 4">
    <name type="scientific">Latimeria chalumnae</name>
    <name type="common">Coelacanth</name>
    <dbReference type="NCBI Taxonomy" id="7897"/>
    <lineage>
        <taxon>Eukaryota</taxon>
        <taxon>Metazoa</taxon>
        <taxon>Chordata</taxon>
        <taxon>Craniata</taxon>
        <taxon>Vertebrata</taxon>
        <taxon>Euteleostomi</taxon>
        <taxon>Coelacanthiformes</taxon>
        <taxon>Coelacanthidae</taxon>
        <taxon>Latimeria</taxon>
    </lineage>
</organism>
<dbReference type="PANTHER" id="PTHR14102:SF12">
    <property type="entry name" value="CDNA SEQUENCE BC034090"/>
    <property type="match status" value="1"/>
</dbReference>
<feature type="compositionally biased region" description="Polar residues" evidence="1">
    <location>
        <begin position="321"/>
        <end position="332"/>
    </location>
</feature>
<dbReference type="EMBL" id="AFYH01031460">
    <property type="status" value="NOT_ANNOTATED_CDS"/>
    <property type="molecule type" value="Genomic_DNA"/>
</dbReference>
<feature type="region of interest" description="Disordered" evidence="1">
    <location>
        <begin position="321"/>
        <end position="352"/>
    </location>
</feature>
<evidence type="ECO:0000256" key="1">
    <source>
        <dbReference type="SAM" id="MobiDB-lite"/>
    </source>
</evidence>
<dbReference type="GO" id="GO:0007163">
    <property type="term" value="P:establishment or maintenance of cell polarity"/>
    <property type="evidence" value="ECO:0007669"/>
    <property type="project" value="TreeGrafter"/>
</dbReference>
<feature type="domain" description="PDZ" evidence="2">
    <location>
        <begin position="797"/>
        <end position="881"/>
    </location>
</feature>
<sequence>TSGKHWCPPKGFWRSLKLDKSASGDHEVDRKKLPSENEEARLMGTRKELAKADGLEGSVLGSRGVPLCGELWRAESWESVGSGSILSLAERVEMNRAIVKQMLGSAGACPHLPSRGAPPRLSLAGWGVLVPTDSDWDSGISLQESEGSSRAFVSSEEPTLSPRHEQAKRLLERARMKARSSPLKADHSILPLKKDCWYALLSLYSVHAQERIKKTRNESPPLSGNLSDSSSGESNCGLQKKRGQSPTRVRFEDESARDAEVRYWEREQQRKKGTLDLSGLRGHGPLISKPNLSSYIGSASHQKENGTHITELKGNIGENKQLSKGSNCNQQVADHPPRAIPLNRSVPKRPKGPVVSRVLPRWVLPSQHSIRTELIKETYIGEITYIDDIDSAVESTDTSEEKPDIKKKSSKYSKGPSDYVDPKTQCIQDMLDFSTRKDLDQRICNSSNQETKSLVITGAHKNQGTKETKGTYTNKCVVTRQPNASPQVVPSQQKPVALDTQGHFLPLSSRCKVSDLSTETIVPSNTRPEEMSLQLNSMSTQQTTDRNKNNHNSKIVGRFCYVNGNLILKPGTALLTAPIICSIRNYPALWAQRRCDIHNRRKKPNLCSDCLTMKRTSPQKRKKKQGLPYLYSAVEVEGSGLNSQPATAGSKEGSQSKSVLRKFFSAVGQNTVNKLGRFRSSSLEQINTQTGNDCSPVGPESPRSSSRSPASMKKTPSFQSLRLVSPLFQLKKASSVQSLHSPKKKQDRSSLYLPDNSNCRKVGSRPLHSLSVEDVGSPNFMRTVGRVVEAYPDGTFLLELSRPLHGNFGFYICLENGRADKGVYVQKMGDCNMEKLYAGLLAAGDEILEVNGSKVGGLSLEVVNNLMLQGNTLSLRVLRQSSRAK</sequence>
<feature type="region of interest" description="Disordered" evidence="1">
    <location>
        <begin position="213"/>
        <end position="254"/>
    </location>
</feature>
<dbReference type="GeneTree" id="ENSGT00390000013003"/>